<keyword evidence="11" id="KW-1185">Reference proteome</keyword>
<dbReference type="InterPro" id="IPR006076">
    <property type="entry name" value="FAD-dep_OxRdtase"/>
</dbReference>
<evidence type="ECO:0000259" key="8">
    <source>
        <dbReference type="Pfam" id="PF01266"/>
    </source>
</evidence>
<dbReference type="SUPFAM" id="SSF54373">
    <property type="entry name" value="FAD-linked reductases, C-terminal domain"/>
    <property type="match status" value="1"/>
</dbReference>
<evidence type="ECO:0000256" key="3">
    <source>
        <dbReference type="ARBA" id="ARBA00013029"/>
    </source>
</evidence>
<organism evidence="10 11">
    <name type="scientific">Tribonema minus</name>
    <dbReference type="NCBI Taxonomy" id="303371"/>
    <lineage>
        <taxon>Eukaryota</taxon>
        <taxon>Sar</taxon>
        <taxon>Stramenopiles</taxon>
        <taxon>Ochrophyta</taxon>
        <taxon>PX clade</taxon>
        <taxon>Xanthophyceae</taxon>
        <taxon>Tribonematales</taxon>
        <taxon>Tribonemataceae</taxon>
        <taxon>Tribonema</taxon>
    </lineage>
</organism>
<evidence type="ECO:0000256" key="4">
    <source>
        <dbReference type="ARBA" id="ARBA00022630"/>
    </source>
</evidence>
<dbReference type="InterPro" id="IPR000447">
    <property type="entry name" value="G3P_DH_FAD-dep"/>
</dbReference>
<dbReference type="Gene3D" id="3.30.9.10">
    <property type="entry name" value="D-Amino Acid Oxidase, subunit A, domain 2"/>
    <property type="match status" value="1"/>
</dbReference>
<dbReference type="PRINTS" id="PR01001">
    <property type="entry name" value="FADG3PDH"/>
</dbReference>
<evidence type="ECO:0000256" key="7">
    <source>
        <dbReference type="RuleBase" id="RU361217"/>
    </source>
</evidence>
<keyword evidence="4 7" id="KW-0285">Flavoprotein</keyword>
<gene>
    <name evidence="10" type="ORF">JKP88DRAFT_205857</name>
</gene>
<dbReference type="InterPro" id="IPR036188">
    <property type="entry name" value="FAD/NAD-bd_sf"/>
</dbReference>
<dbReference type="PANTHER" id="PTHR11985">
    <property type="entry name" value="GLYCEROL-3-PHOSPHATE DEHYDROGENASE"/>
    <property type="match status" value="1"/>
</dbReference>
<proteinExistence type="inferred from homology"/>
<dbReference type="AlphaFoldDB" id="A0A835ZCY6"/>
<dbReference type="PROSITE" id="PS00977">
    <property type="entry name" value="FAD_G3PDH_1"/>
    <property type="match status" value="1"/>
</dbReference>
<comment type="cofactor">
    <cofactor evidence="1 7">
        <name>FAD</name>
        <dbReference type="ChEBI" id="CHEBI:57692"/>
    </cofactor>
</comment>
<dbReference type="FunFam" id="1.10.8.870:FF:000010">
    <property type="entry name" value="Glycerol-3-phosphate dehydrogenase"/>
    <property type="match status" value="1"/>
</dbReference>
<dbReference type="PANTHER" id="PTHR11985:SF15">
    <property type="entry name" value="GLYCEROL-3-PHOSPHATE DEHYDROGENASE, MITOCHONDRIAL"/>
    <property type="match status" value="1"/>
</dbReference>
<dbReference type="Gene3D" id="3.50.50.60">
    <property type="entry name" value="FAD/NAD(P)-binding domain"/>
    <property type="match status" value="1"/>
</dbReference>
<feature type="domain" description="FAD dependent oxidoreductase" evidence="8">
    <location>
        <begin position="77"/>
        <end position="444"/>
    </location>
</feature>
<dbReference type="EC" id="1.1.5.3" evidence="3 7"/>
<name>A0A835ZCY6_9STRA</name>
<comment type="similarity">
    <text evidence="2 7">Belongs to the FAD-dependent glycerol-3-phosphate dehydrogenase family.</text>
</comment>
<evidence type="ECO:0000256" key="6">
    <source>
        <dbReference type="ARBA" id="ARBA00023002"/>
    </source>
</evidence>
<keyword evidence="6 7" id="KW-0560">Oxidoreductase</keyword>
<dbReference type="PROSITE" id="PS00978">
    <property type="entry name" value="FAD_G3PDH_2"/>
    <property type="match status" value="1"/>
</dbReference>
<protein>
    <recommendedName>
        <fullName evidence="3 7">Glycerol-3-phosphate dehydrogenase</fullName>
        <ecNumber evidence="3 7">1.1.5.3</ecNumber>
    </recommendedName>
</protein>
<dbReference type="Gene3D" id="1.10.8.870">
    <property type="entry name" value="Alpha-glycerophosphate oxidase, cap domain"/>
    <property type="match status" value="1"/>
</dbReference>
<dbReference type="Pfam" id="PF16901">
    <property type="entry name" value="DAO_C"/>
    <property type="match status" value="1"/>
</dbReference>
<dbReference type="Pfam" id="PF01266">
    <property type="entry name" value="DAO"/>
    <property type="match status" value="1"/>
</dbReference>
<reference evidence="10" key="1">
    <citation type="submission" date="2021-02" db="EMBL/GenBank/DDBJ databases">
        <title>First Annotated Genome of the Yellow-green Alga Tribonema minus.</title>
        <authorList>
            <person name="Mahan K.M."/>
        </authorList>
    </citation>
    <scope>NUCLEOTIDE SEQUENCE</scope>
    <source>
        <strain evidence="10">UTEX B ZZ1240</strain>
    </source>
</reference>
<dbReference type="Proteomes" id="UP000664859">
    <property type="component" value="Unassembled WGS sequence"/>
</dbReference>
<dbReference type="SUPFAM" id="SSF51905">
    <property type="entry name" value="FAD/NAD(P)-binding domain"/>
    <property type="match status" value="1"/>
</dbReference>
<keyword evidence="5" id="KW-0274">FAD</keyword>
<sequence length="643" mass="68853">MASATSHLVGASASLVGAALVAASGITLIRRPVHAKSGAAANRIPAQIHCRDGTVVTPYLPPSREAQLARLKSEHFDVLVIGGGCVGSGVALDAAMRGMNTAMIEANDFGAGTSGRSTKLIHGGIRYLETAFKKLDLESLHLVREALEERAYMLRAAPYMNKPLPIMIPIYTWWELPYMWAGAKVYDLVAGSRRAVPPSHYMSAEEALFNFPMLRGAGLKGAVIYYDGQMNDTRMSLTIALTATQSGAAVASRVRAVSLIKDARSGRVAGARLRDETTGEEWSVTASAVVNATGCFADAVRHLDDPALQPLITPAAGVHVMLPDHFSPSKMGLIVPRTADGRVLFFLPWEGATIAGTTDSESELTMLPRPTQAEVDFIIQESNRFLSCRVRRDDAIAAWSGIRPLVRDPTKMGEGTKALSRSHVVETLPSGLITITGGKWTTYRRMAQDTVDMILKEVPEVNAQGSLKTECTTSEAALIGADRAGIVCAQQFDRIVTTLRSEYGLSSDVARHLVDNYGTRALQVAEIAVNRGGFLDKANHPLRLSAQYPFLDAEVVFAVEQEYALKAVDVLARRTRLAFIDAAAARAAAPRVVEIMAAALGWGRARRAAELSECEEFLATMSPSKAAEAKAAEVAAAAAVPAS</sequence>
<evidence type="ECO:0000256" key="5">
    <source>
        <dbReference type="ARBA" id="ARBA00022827"/>
    </source>
</evidence>
<evidence type="ECO:0000313" key="11">
    <source>
        <dbReference type="Proteomes" id="UP000664859"/>
    </source>
</evidence>
<dbReference type="EMBL" id="JAFCMP010000043">
    <property type="protein sequence ID" value="KAG5189877.1"/>
    <property type="molecule type" value="Genomic_DNA"/>
</dbReference>
<dbReference type="InterPro" id="IPR038299">
    <property type="entry name" value="DAO_C_sf"/>
</dbReference>
<dbReference type="GO" id="GO:0005739">
    <property type="term" value="C:mitochondrion"/>
    <property type="evidence" value="ECO:0007669"/>
    <property type="project" value="TreeGrafter"/>
</dbReference>
<dbReference type="GO" id="GO:0004368">
    <property type="term" value="F:glycerol-3-phosphate dehydrogenase (quinone) activity"/>
    <property type="evidence" value="ECO:0007669"/>
    <property type="project" value="UniProtKB-EC"/>
</dbReference>
<accession>A0A835ZCY6</accession>
<evidence type="ECO:0000256" key="2">
    <source>
        <dbReference type="ARBA" id="ARBA00007330"/>
    </source>
</evidence>
<comment type="catalytic activity">
    <reaction evidence="7">
        <text>a quinone + sn-glycerol 3-phosphate = dihydroxyacetone phosphate + a quinol</text>
        <dbReference type="Rhea" id="RHEA:18977"/>
        <dbReference type="ChEBI" id="CHEBI:24646"/>
        <dbReference type="ChEBI" id="CHEBI:57597"/>
        <dbReference type="ChEBI" id="CHEBI:57642"/>
        <dbReference type="ChEBI" id="CHEBI:132124"/>
        <dbReference type="EC" id="1.1.5.3"/>
    </reaction>
</comment>
<comment type="caution">
    <text evidence="10">The sequence shown here is derived from an EMBL/GenBank/DDBJ whole genome shotgun (WGS) entry which is preliminary data.</text>
</comment>
<evidence type="ECO:0000256" key="1">
    <source>
        <dbReference type="ARBA" id="ARBA00001974"/>
    </source>
</evidence>
<dbReference type="GO" id="GO:0006072">
    <property type="term" value="P:glycerol-3-phosphate metabolic process"/>
    <property type="evidence" value="ECO:0007669"/>
    <property type="project" value="UniProtKB-UniRule"/>
</dbReference>
<feature type="domain" description="Alpha-glycerophosphate oxidase C-terminal" evidence="9">
    <location>
        <begin position="471"/>
        <end position="607"/>
    </location>
</feature>
<evidence type="ECO:0000259" key="9">
    <source>
        <dbReference type="Pfam" id="PF16901"/>
    </source>
</evidence>
<dbReference type="InterPro" id="IPR031656">
    <property type="entry name" value="DAO_C"/>
</dbReference>
<evidence type="ECO:0000313" key="10">
    <source>
        <dbReference type="EMBL" id="KAG5189877.1"/>
    </source>
</evidence>
<dbReference type="OrthoDB" id="264015at2759"/>